<dbReference type="Pfam" id="PF13363">
    <property type="entry name" value="BetaGal_dom3"/>
    <property type="match status" value="1"/>
</dbReference>
<dbReference type="FunFam" id="3.20.20.80:FF:000040">
    <property type="entry name" value="Beta-galactosidase A"/>
    <property type="match status" value="1"/>
</dbReference>
<keyword evidence="12" id="KW-1185">Reference proteome</keyword>
<evidence type="ECO:0000256" key="2">
    <source>
        <dbReference type="ARBA" id="ARBA00009809"/>
    </source>
</evidence>
<dbReference type="Gene3D" id="2.102.20.10">
    <property type="entry name" value="Beta-galactosidase, domain 2"/>
    <property type="match status" value="1"/>
</dbReference>
<dbReference type="OrthoDB" id="1657402at2759"/>
<dbReference type="InterPro" id="IPR031330">
    <property type="entry name" value="Gly_Hdrlase_35_cat"/>
</dbReference>
<proteinExistence type="inferred from homology"/>
<dbReference type="AlphaFoldDB" id="A0A0C9U6D7"/>
<name>A0A0C9U6D7_SPHS4</name>
<dbReference type="Pfam" id="PF10435">
    <property type="entry name" value="BetaGal_dom2"/>
    <property type="match status" value="1"/>
</dbReference>
<dbReference type="Gene3D" id="2.60.390.10">
    <property type="entry name" value="Beta-galactosidase, domain 3"/>
    <property type="match status" value="1"/>
</dbReference>
<dbReference type="InterPro" id="IPR017853">
    <property type="entry name" value="GH"/>
</dbReference>
<dbReference type="Gene3D" id="2.60.120.260">
    <property type="entry name" value="Galactose-binding domain-like"/>
    <property type="match status" value="2"/>
</dbReference>
<evidence type="ECO:0000256" key="1">
    <source>
        <dbReference type="ARBA" id="ARBA00001412"/>
    </source>
</evidence>
<dbReference type="InterPro" id="IPR018954">
    <property type="entry name" value="Betagal_dom2"/>
</dbReference>
<evidence type="ECO:0000256" key="5">
    <source>
        <dbReference type="ARBA" id="ARBA00022801"/>
    </source>
</evidence>
<dbReference type="PANTHER" id="PTHR23421">
    <property type="entry name" value="BETA-GALACTOSIDASE RELATED"/>
    <property type="match status" value="1"/>
</dbReference>
<comment type="similarity">
    <text evidence="2 8">Belongs to the glycosyl hydrolase 35 family.</text>
</comment>
<evidence type="ECO:0000313" key="11">
    <source>
        <dbReference type="EMBL" id="KIJ38578.1"/>
    </source>
</evidence>
<feature type="chain" id="PRO_5002203954" description="beta-galactosidase" evidence="9">
    <location>
        <begin position="36"/>
        <end position="1032"/>
    </location>
</feature>
<accession>A0A0C9U6D7</accession>
<evidence type="ECO:0000256" key="6">
    <source>
        <dbReference type="ARBA" id="ARBA00023180"/>
    </source>
</evidence>
<dbReference type="SUPFAM" id="SSF51445">
    <property type="entry name" value="(Trans)glycosidases"/>
    <property type="match status" value="1"/>
</dbReference>
<dbReference type="InterPro" id="IPR008979">
    <property type="entry name" value="Galactose-bd-like_sf"/>
</dbReference>
<keyword evidence="5 11" id="KW-0378">Hydrolase</keyword>
<keyword evidence="7" id="KW-0326">Glycosidase</keyword>
<dbReference type="InterPro" id="IPR037110">
    <property type="entry name" value="Betagal_dom2_sf"/>
</dbReference>
<dbReference type="EC" id="3.2.1.23" evidence="3"/>
<evidence type="ECO:0000256" key="8">
    <source>
        <dbReference type="RuleBase" id="RU003679"/>
    </source>
</evidence>
<dbReference type="Pfam" id="PF13364">
    <property type="entry name" value="BetaGal_ABD2"/>
    <property type="match status" value="2"/>
</dbReference>
<dbReference type="SUPFAM" id="SSF117100">
    <property type="entry name" value="Beta-galactosidase LacA, domain 3"/>
    <property type="match status" value="1"/>
</dbReference>
<dbReference type="GO" id="GO:0004565">
    <property type="term" value="F:beta-galactosidase activity"/>
    <property type="evidence" value="ECO:0007669"/>
    <property type="project" value="UniProtKB-EC"/>
</dbReference>
<keyword evidence="4 9" id="KW-0732">Signal</keyword>
<keyword evidence="6" id="KW-0325">Glycoprotein</keyword>
<evidence type="ECO:0000256" key="4">
    <source>
        <dbReference type="ARBA" id="ARBA00022729"/>
    </source>
</evidence>
<feature type="signal peptide" evidence="9">
    <location>
        <begin position="1"/>
        <end position="35"/>
    </location>
</feature>
<dbReference type="HOGENOM" id="CLU_005732_2_0_1"/>
<dbReference type="SMART" id="SM01029">
    <property type="entry name" value="BetaGal_dom2"/>
    <property type="match status" value="1"/>
</dbReference>
<organism evidence="11 12">
    <name type="scientific">Sphaerobolus stellatus (strain SS14)</name>
    <dbReference type="NCBI Taxonomy" id="990650"/>
    <lineage>
        <taxon>Eukaryota</taxon>
        <taxon>Fungi</taxon>
        <taxon>Dikarya</taxon>
        <taxon>Basidiomycota</taxon>
        <taxon>Agaricomycotina</taxon>
        <taxon>Agaricomycetes</taxon>
        <taxon>Phallomycetidae</taxon>
        <taxon>Geastrales</taxon>
        <taxon>Sphaerobolaceae</taxon>
        <taxon>Sphaerobolus</taxon>
    </lineage>
</organism>
<sequence>MHRVPTMPLSGIFTPILSLLLALLLSSLPFSSASANLFSRGDGFTGLNADLQFDNYSLILKGQRVFIHSGEFHTFRLPVPDLWADIIQKAKAAGMNTLSVYVHMGLINPSPGVVNFDGWRGLEEFFGMAQKEGVWIILRPGPYINAESTAGGIPHWITSEVAGALRSNATDWKAAWQDYIEGITKVVAPWQINHGGPVIAVQIDNEFQSSPTANEYFAQLEDFYRANNIVVPFTYNDPGMGENFINGTGAVDLYGMDAYPQRYDCTDPLIWQPVPPGYHDYHMEVNPSQPWFLPEFQGGAPDGWGPTSPGYEGCRVLTGADFENVFYKHLWASNAKLLNYYMFYGGTSWGALPNPGGYTSYDYGGAIPEARNIVAKYTELKFQGLFLRSSREFLKTDWIGDSNSSLTIATSVTNPDVYLTQLKNFDTGAAFWIVRQNDSTSTANVTFKLTLENDLQVPLVAPTIALNGRQSKVFVTNYTFGEKSKVQYSTAEVFYAGTIDGRDVLFLRGDNNQAHEVALQLTGQANPAMHFPPQSQFVKISSTNPKIPKDTTIISFLAGIPSGLLTVWDSTTQLILFAETTTAATFWSPSITSPVSNDPLQAFWSIGTNTSILVGGPYLVRGAQFTNGNTLALTGDLEKDVKLDVIAPKSVKRITWNGEDVHVSSSSSSVLTGQVTPRNALTAVTAPKLTGWKFKDSLPEIQSTFDDSKWVEANKTTTNIPYPPYYGDGRVLYGCDYGFCENMVLWRGHFHATGLEKSVNLSINGGSAFAASVWVNDVFLNTSFGNWTASHNDIEETDQKYFFPPGSLIPGTDNVITVVQDTMGLSEVQWPNGHPYSDAVRSPRGIRGFMLDSGNFTSWKVQGKIGGYKNFPDKTRGVLNEGGLFGERKGWHLPSFPTTDWVSRDLAQGLPNKAPGIGFFVTTLKLDMPKGVDAMLSFTFQEEFGQAYRALLFVNGWMMGKRAGDLGPQYKFPVHEGILDYHGENTVAVALWALTPNATVAPDLQLTLDKVVDGGILNVTQNNPKWSPLGRE</sequence>
<dbReference type="InterPro" id="IPR036833">
    <property type="entry name" value="BetaGal_dom3_sf"/>
</dbReference>
<dbReference type="Pfam" id="PF01301">
    <property type="entry name" value="Glyco_hydro_35"/>
    <property type="match status" value="1"/>
</dbReference>
<feature type="domain" description="Beta-galactosidase" evidence="10">
    <location>
        <begin position="392"/>
        <end position="586"/>
    </location>
</feature>
<reference evidence="11 12" key="1">
    <citation type="submission" date="2014-06" db="EMBL/GenBank/DDBJ databases">
        <title>Evolutionary Origins and Diversification of the Mycorrhizal Mutualists.</title>
        <authorList>
            <consortium name="DOE Joint Genome Institute"/>
            <consortium name="Mycorrhizal Genomics Consortium"/>
            <person name="Kohler A."/>
            <person name="Kuo A."/>
            <person name="Nagy L.G."/>
            <person name="Floudas D."/>
            <person name="Copeland A."/>
            <person name="Barry K.W."/>
            <person name="Cichocki N."/>
            <person name="Veneault-Fourrey C."/>
            <person name="LaButti K."/>
            <person name="Lindquist E.A."/>
            <person name="Lipzen A."/>
            <person name="Lundell T."/>
            <person name="Morin E."/>
            <person name="Murat C."/>
            <person name="Riley R."/>
            <person name="Ohm R."/>
            <person name="Sun H."/>
            <person name="Tunlid A."/>
            <person name="Henrissat B."/>
            <person name="Grigoriev I.V."/>
            <person name="Hibbett D.S."/>
            <person name="Martin F."/>
        </authorList>
    </citation>
    <scope>NUCLEOTIDE SEQUENCE [LARGE SCALE GENOMIC DNA]</scope>
    <source>
        <strain evidence="11 12">SS14</strain>
    </source>
</reference>
<evidence type="ECO:0000256" key="9">
    <source>
        <dbReference type="SAM" id="SignalP"/>
    </source>
</evidence>
<dbReference type="InterPro" id="IPR025972">
    <property type="entry name" value="BetaGal_dom3"/>
</dbReference>
<dbReference type="SUPFAM" id="SSF51011">
    <property type="entry name" value="Glycosyl hydrolase domain"/>
    <property type="match status" value="1"/>
</dbReference>
<protein>
    <recommendedName>
        <fullName evidence="3">beta-galactosidase</fullName>
        <ecNumber evidence="3">3.2.1.23</ecNumber>
    </recommendedName>
</protein>
<dbReference type="PRINTS" id="PR00742">
    <property type="entry name" value="GLHYDRLASE35"/>
</dbReference>
<evidence type="ECO:0000256" key="3">
    <source>
        <dbReference type="ARBA" id="ARBA00012756"/>
    </source>
</evidence>
<evidence type="ECO:0000259" key="10">
    <source>
        <dbReference type="SMART" id="SM01029"/>
    </source>
</evidence>
<dbReference type="InterPro" id="IPR025300">
    <property type="entry name" value="BetaGal_jelly_roll_dom"/>
</dbReference>
<evidence type="ECO:0000256" key="7">
    <source>
        <dbReference type="ARBA" id="ARBA00023295"/>
    </source>
</evidence>
<dbReference type="Gene3D" id="3.20.20.80">
    <property type="entry name" value="Glycosidases"/>
    <property type="match status" value="1"/>
</dbReference>
<dbReference type="EMBL" id="KN837159">
    <property type="protein sequence ID" value="KIJ38578.1"/>
    <property type="molecule type" value="Genomic_DNA"/>
</dbReference>
<gene>
    <name evidence="11" type="ORF">M422DRAFT_75944</name>
</gene>
<comment type="catalytic activity">
    <reaction evidence="1">
        <text>Hydrolysis of terminal non-reducing beta-D-galactose residues in beta-D-galactosides.</text>
        <dbReference type="EC" id="3.2.1.23"/>
    </reaction>
</comment>
<dbReference type="Proteomes" id="UP000054279">
    <property type="component" value="Unassembled WGS sequence"/>
</dbReference>
<dbReference type="GO" id="GO:0005975">
    <property type="term" value="P:carbohydrate metabolic process"/>
    <property type="evidence" value="ECO:0007669"/>
    <property type="project" value="InterPro"/>
</dbReference>
<evidence type="ECO:0000313" key="12">
    <source>
        <dbReference type="Proteomes" id="UP000054279"/>
    </source>
</evidence>
<dbReference type="SUPFAM" id="SSF49785">
    <property type="entry name" value="Galactose-binding domain-like"/>
    <property type="match status" value="2"/>
</dbReference>
<dbReference type="InterPro" id="IPR001944">
    <property type="entry name" value="Glycoside_Hdrlase_35"/>
</dbReference>